<evidence type="ECO:0000256" key="4">
    <source>
        <dbReference type="ARBA" id="ARBA00023027"/>
    </source>
</evidence>
<keyword evidence="10" id="KW-0408">Iron</keyword>
<keyword evidence="2 10" id="KW-0479">Metal-binding</keyword>
<organism evidence="14 15">
    <name type="scientific">Neobacillus novalis</name>
    <dbReference type="NCBI Taxonomy" id="220687"/>
    <lineage>
        <taxon>Bacteria</taxon>
        <taxon>Bacillati</taxon>
        <taxon>Bacillota</taxon>
        <taxon>Bacilli</taxon>
        <taxon>Bacillales</taxon>
        <taxon>Bacillaceae</taxon>
        <taxon>Neobacillus</taxon>
    </lineage>
</organism>
<evidence type="ECO:0000256" key="7">
    <source>
        <dbReference type="ARBA" id="ARBA00023295"/>
    </source>
</evidence>
<evidence type="ECO:0000313" key="14">
    <source>
        <dbReference type="EMBL" id="WHY85682.1"/>
    </source>
</evidence>
<evidence type="ECO:0000256" key="9">
    <source>
        <dbReference type="PIRSR" id="PIRSR601088-2"/>
    </source>
</evidence>
<dbReference type="GO" id="GO:0016616">
    <property type="term" value="F:oxidoreductase activity, acting on the CH-OH group of donors, NAD or NADP as acceptor"/>
    <property type="evidence" value="ECO:0007669"/>
    <property type="project" value="InterPro"/>
</dbReference>
<dbReference type="FunFam" id="3.40.50.720:FF:000163">
    <property type="entry name" value="6-phospho-beta-glucosidase"/>
    <property type="match status" value="1"/>
</dbReference>
<feature type="binding site" evidence="10">
    <location>
        <position position="172"/>
    </location>
    <ligand>
        <name>Mn(2+)</name>
        <dbReference type="ChEBI" id="CHEBI:29035"/>
    </ligand>
</feature>
<dbReference type="GO" id="GO:0008706">
    <property type="term" value="F:6-phospho-beta-glucosidase activity"/>
    <property type="evidence" value="ECO:0007669"/>
    <property type="project" value="UniProtKB-EC"/>
</dbReference>
<comment type="cofactor">
    <cofactor evidence="12">
        <name>NAD(+)</name>
        <dbReference type="ChEBI" id="CHEBI:57540"/>
    </cofactor>
    <text evidence="12">Binds 1 NAD(+) per subunit.</text>
</comment>
<dbReference type="Gene3D" id="3.90.110.10">
    <property type="entry name" value="Lactate dehydrogenase/glycoside hydrolase, family 4, C-terminal"/>
    <property type="match status" value="1"/>
</dbReference>
<name>A0AA95MM32_9BACI</name>
<dbReference type="AlphaFoldDB" id="A0AA95MM32"/>
<feature type="binding site" evidence="9">
    <location>
        <position position="150"/>
    </location>
    <ligand>
        <name>substrate</name>
    </ligand>
</feature>
<proteinExistence type="inferred from homology"/>
<feature type="binding site" evidence="10">
    <location>
        <position position="202"/>
    </location>
    <ligand>
        <name>Mn(2+)</name>
        <dbReference type="ChEBI" id="CHEBI:29035"/>
    </ligand>
</feature>
<dbReference type="InterPro" id="IPR015955">
    <property type="entry name" value="Lactate_DH/Glyco_Ohase_4_C"/>
</dbReference>
<keyword evidence="4 12" id="KW-0520">NAD</keyword>
<evidence type="ECO:0000256" key="6">
    <source>
        <dbReference type="ARBA" id="ARBA00023277"/>
    </source>
</evidence>
<keyword evidence="5 10" id="KW-0464">Manganese</keyword>
<evidence type="ECO:0000256" key="2">
    <source>
        <dbReference type="ARBA" id="ARBA00022723"/>
    </source>
</evidence>
<feature type="site" description="Increases basicity of active site Tyr" evidence="11">
    <location>
        <position position="112"/>
    </location>
</feature>
<reference evidence="14" key="1">
    <citation type="submission" date="2023-05" db="EMBL/GenBank/DDBJ databases">
        <title>Comparative genomics of Bacillaceae isolates and their secondary metabolite potential.</title>
        <authorList>
            <person name="Song L."/>
            <person name="Nielsen L.J."/>
            <person name="Mohite O."/>
            <person name="Xu X."/>
            <person name="Weber T."/>
            <person name="Kovacs A.T."/>
        </authorList>
    </citation>
    <scope>NUCLEOTIDE SEQUENCE</scope>
    <source>
        <strain evidence="14">XLM17</strain>
    </source>
</reference>
<feature type="binding site" evidence="9">
    <location>
        <position position="96"/>
    </location>
    <ligand>
        <name>substrate</name>
    </ligand>
</feature>
<dbReference type="PANTHER" id="PTHR32092:SF5">
    <property type="entry name" value="6-PHOSPHO-BETA-GLUCOSIDASE"/>
    <property type="match status" value="1"/>
</dbReference>
<keyword evidence="7 12" id="KW-0326">Glycosidase</keyword>
<dbReference type="Gene3D" id="3.40.50.720">
    <property type="entry name" value="NAD(P)-binding Rossmann-like Domain"/>
    <property type="match status" value="1"/>
</dbReference>
<dbReference type="RefSeq" id="WP_066092526.1">
    <property type="nucleotide sequence ID" value="NZ_CP126114.1"/>
</dbReference>
<dbReference type="InterPro" id="IPR036291">
    <property type="entry name" value="NAD(P)-bd_dom_sf"/>
</dbReference>
<dbReference type="CDD" id="cd05296">
    <property type="entry name" value="GH4_P_beta_glucosidase"/>
    <property type="match status" value="1"/>
</dbReference>
<dbReference type="KEGG" id="nnv:QNH39_24245"/>
<evidence type="ECO:0000256" key="12">
    <source>
        <dbReference type="RuleBase" id="RU361152"/>
    </source>
</evidence>
<evidence type="ECO:0000256" key="3">
    <source>
        <dbReference type="ARBA" id="ARBA00022801"/>
    </source>
</evidence>
<dbReference type="Pfam" id="PF02056">
    <property type="entry name" value="Glyco_hydro_4"/>
    <property type="match status" value="1"/>
</dbReference>
<dbReference type="PROSITE" id="PS01324">
    <property type="entry name" value="GLYCOSYL_HYDROL_F4"/>
    <property type="match status" value="1"/>
</dbReference>
<evidence type="ECO:0000256" key="8">
    <source>
        <dbReference type="ARBA" id="ARBA00066487"/>
    </source>
</evidence>
<evidence type="ECO:0000256" key="1">
    <source>
        <dbReference type="ARBA" id="ARBA00010141"/>
    </source>
</evidence>
<protein>
    <recommendedName>
        <fullName evidence="8">6-phospho-beta-glucosidase</fullName>
        <ecNumber evidence="8">3.2.1.86</ecNumber>
    </recommendedName>
</protein>
<dbReference type="GO" id="GO:0046872">
    <property type="term" value="F:metal ion binding"/>
    <property type="evidence" value="ECO:0007669"/>
    <property type="project" value="UniProtKB-KW"/>
</dbReference>
<dbReference type="EMBL" id="CP126114">
    <property type="protein sequence ID" value="WHY85682.1"/>
    <property type="molecule type" value="Genomic_DNA"/>
</dbReference>
<dbReference type="PRINTS" id="PR00732">
    <property type="entry name" value="GLHYDRLASE4"/>
</dbReference>
<evidence type="ECO:0000256" key="10">
    <source>
        <dbReference type="PIRSR" id="PIRSR601088-3"/>
    </source>
</evidence>
<dbReference type="Pfam" id="PF11975">
    <property type="entry name" value="Glyco_hydro_4C"/>
    <property type="match status" value="1"/>
</dbReference>
<gene>
    <name evidence="14" type="ORF">QNH39_24245</name>
</gene>
<dbReference type="InterPro" id="IPR022616">
    <property type="entry name" value="Glyco_hydro_4_C"/>
</dbReference>
<evidence type="ECO:0000259" key="13">
    <source>
        <dbReference type="Pfam" id="PF11975"/>
    </source>
</evidence>
<dbReference type="InterPro" id="IPR001088">
    <property type="entry name" value="Glyco_hydro_4"/>
</dbReference>
<dbReference type="EC" id="3.2.1.86" evidence="8"/>
<keyword evidence="3 12" id="KW-0378">Hydrolase</keyword>
<sequence length="438" mass="48806">MKKGLKIATIGGGSSYTPELIEGFIKCYDELPVSEIWLVDIEEGWEKLNIVGNLAKRMIRKAGLPIDVHLTLDRRAALKDADFVTTQLRVGLLDARVKDERIPLKYGVLGQETNGPGGLFKGLRTIPVILDICKDMEELCPNAWLINFTNPAGMVTEAVLRYSNIDKVVGLCNVPIGMERAVADLLEVEHSRVRIDFAGLNHMVYGLDIYLDGVSVKDRVIEMVTNIENGSTVKNIQGISWEPEFLKALNAIPCYYHNYYYKSREAFEQIRKDAETEGTRAEVVHKLEKELFELYKDPNLDIKPPQLEKRGGAHYSDAAVRLISSIYNDKRDIQPVNTRNNGAIASIPSDSAVEISCIITKDGPKPIAMGDLPFPVRGLVQQIKSFERVAAEAAVTGDRNLAILALTINPLVASDSLAKQIVDEMINAHRKYLPQFFN</sequence>
<keyword evidence="15" id="KW-1185">Reference proteome</keyword>
<comment type="similarity">
    <text evidence="1 12">Belongs to the glycosyl hydrolase 4 family.</text>
</comment>
<evidence type="ECO:0000256" key="11">
    <source>
        <dbReference type="PIRSR" id="PIRSR601088-4"/>
    </source>
</evidence>
<feature type="domain" description="Glycosyl hydrolase family 4 C-terminal" evidence="13">
    <location>
        <begin position="197"/>
        <end position="412"/>
    </location>
</feature>
<evidence type="ECO:0000256" key="5">
    <source>
        <dbReference type="ARBA" id="ARBA00023211"/>
    </source>
</evidence>
<keyword evidence="6" id="KW-0119">Carbohydrate metabolism</keyword>
<evidence type="ECO:0000313" key="15">
    <source>
        <dbReference type="Proteomes" id="UP001178288"/>
    </source>
</evidence>
<dbReference type="GO" id="GO:0005975">
    <property type="term" value="P:carbohydrate metabolic process"/>
    <property type="evidence" value="ECO:0007669"/>
    <property type="project" value="InterPro"/>
</dbReference>
<keyword evidence="10" id="KW-0170">Cobalt</keyword>
<dbReference type="InterPro" id="IPR019802">
    <property type="entry name" value="GlycHydrolase_4_CS"/>
</dbReference>
<accession>A0AA95MM32</accession>
<dbReference type="PANTHER" id="PTHR32092">
    <property type="entry name" value="6-PHOSPHO-BETA-GLUCOSIDASE-RELATED"/>
    <property type="match status" value="1"/>
</dbReference>
<dbReference type="SUPFAM" id="SSF51735">
    <property type="entry name" value="NAD(P)-binding Rossmann-fold domains"/>
    <property type="match status" value="1"/>
</dbReference>
<dbReference type="Proteomes" id="UP001178288">
    <property type="component" value="Chromosome"/>
</dbReference>
<dbReference type="SUPFAM" id="SSF56327">
    <property type="entry name" value="LDH C-terminal domain-like"/>
    <property type="match status" value="1"/>
</dbReference>
<keyword evidence="10" id="KW-0533">Nickel</keyword>